<comment type="caution">
    <text evidence="8">Lacks conserved residue(s) required for the propagation of feature annotation.</text>
</comment>
<evidence type="ECO:0000256" key="6">
    <source>
        <dbReference type="ARBA" id="ARBA00023136"/>
    </source>
</evidence>
<feature type="transmembrane region" description="Helical" evidence="8">
    <location>
        <begin position="501"/>
        <end position="524"/>
    </location>
</feature>
<dbReference type="GO" id="GO:0005886">
    <property type="term" value="C:plasma membrane"/>
    <property type="evidence" value="ECO:0000318"/>
    <property type="project" value="GO_Central"/>
</dbReference>
<evidence type="ECO:0000313" key="11">
    <source>
        <dbReference type="Proteomes" id="UP000011116"/>
    </source>
</evidence>
<evidence type="ECO:0000256" key="8">
    <source>
        <dbReference type="RuleBase" id="RU362108"/>
    </source>
</evidence>
<reference evidence="10" key="3">
    <citation type="submission" date="2022-01" db="UniProtKB">
        <authorList>
            <consortium name="EnsemblPlants"/>
        </authorList>
    </citation>
    <scope>IDENTIFICATION</scope>
    <source>
        <strain evidence="10">subsp. vulgare</strain>
    </source>
</reference>
<feature type="transmembrane region" description="Helical" evidence="8">
    <location>
        <begin position="557"/>
        <end position="581"/>
    </location>
</feature>
<accession>A0A8I7B1E1</accession>
<evidence type="ECO:0000256" key="3">
    <source>
        <dbReference type="ARBA" id="ARBA00022448"/>
    </source>
</evidence>
<comment type="function">
    <text evidence="8">May act as a component of the auxin efflux carrier.</text>
</comment>
<dbReference type="PANTHER" id="PTHR31752">
    <property type="entry name" value="AUXIN EFFLUX CARRIER COMPONENT 1B-RELATED"/>
    <property type="match status" value="1"/>
</dbReference>
<reference evidence="11" key="1">
    <citation type="journal article" date="2012" name="Nature">
        <title>A physical, genetic and functional sequence assembly of the barley genome.</title>
        <authorList>
            <consortium name="The International Barley Genome Sequencing Consortium"/>
            <person name="Mayer K.F."/>
            <person name="Waugh R."/>
            <person name="Brown J.W."/>
            <person name="Schulman A."/>
            <person name="Langridge P."/>
            <person name="Platzer M."/>
            <person name="Fincher G.B."/>
            <person name="Muehlbauer G.J."/>
            <person name="Sato K."/>
            <person name="Close T.J."/>
            <person name="Wise R.P."/>
            <person name="Stein N."/>
        </authorList>
    </citation>
    <scope>NUCLEOTIDE SEQUENCE [LARGE SCALE GENOMIC DNA]</scope>
    <source>
        <strain evidence="11">cv. Morex</strain>
    </source>
</reference>
<dbReference type="GO" id="GO:0010315">
    <property type="term" value="P:auxin export across the plasma membrane"/>
    <property type="evidence" value="ECO:0000318"/>
    <property type="project" value="GO_Central"/>
</dbReference>
<protein>
    <recommendedName>
        <fullName evidence="8">Auxin efflux carrier component</fullName>
    </recommendedName>
</protein>
<dbReference type="OrthoDB" id="672477at2759"/>
<dbReference type="KEGG" id="hvg:123445679"/>
<feature type="compositionally biased region" description="Basic and acidic residues" evidence="9">
    <location>
        <begin position="390"/>
        <end position="413"/>
    </location>
</feature>
<gene>
    <name evidence="10" type="primary">LOC123445679</name>
</gene>
<keyword evidence="3 8" id="KW-0813">Transport</keyword>
<evidence type="ECO:0000256" key="9">
    <source>
        <dbReference type="SAM" id="MobiDB-lite"/>
    </source>
</evidence>
<comment type="similarity">
    <text evidence="2 8">Belongs to the auxin efflux carrier (TC 2.A.69.1) family.</text>
</comment>
<keyword evidence="4 8" id="KW-0812">Transmembrane</keyword>
<evidence type="ECO:0000313" key="10">
    <source>
        <dbReference type="EnsemblPlants" id="HORVU.MOREX.r3.1HG0073990.1"/>
    </source>
</evidence>
<dbReference type="SMR" id="A0A8I7B1E1"/>
<reference evidence="10" key="2">
    <citation type="submission" date="2020-10" db="EMBL/GenBank/DDBJ databases">
        <authorList>
            <person name="Scholz U."/>
            <person name="Mascher M."/>
            <person name="Fiebig A."/>
        </authorList>
    </citation>
    <scope>NUCLEOTIDE SEQUENCE [LARGE SCALE GENOMIC DNA]</scope>
    <source>
        <strain evidence="10">cv. Morex</strain>
    </source>
</reference>
<proteinExistence type="inferred from homology"/>
<keyword evidence="6 8" id="KW-0472">Membrane</keyword>
<feature type="transmembrane region" description="Helical" evidence="8">
    <location>
        <begin position="530"/>
        <end position="550"/>
    </location>
</feature>
<dbReference type="Proteomes" id="UP000011116">
    <property type="component" value="Chromosome 1H"/>
</dbReference>
<comment type="subcellular location">
    <subcellularLocation>
        <location evidence="1 8">Membrane</location>
        <topology evidence="1 8">Multi-pass membrane protein</topology>
    </subcellularLocation>
</comment>
<dbReference type="Pfam" id="PF03547">
    <property type="entry name" value="Mem_trans"/>
    <property type="match status" value="1"/>
</dbReference>
<dbReference type="GeneID" id="123445679"/>
<dbReference type="InterPro" id="IPR014024">
    <property type="entry name" value="Auxin_eff_plant"/>
</dbReference>
<feature type="transmembrane region" description="Helical" evidence="8">
    <location>
        <begin position="471"/>
        <end position="489"/>
    </location>
</feature>
<keyword evidence="5 8" id="KW-1133">Transmembrane helix</keyword>
<feature type="transmembrane region" description="Helical" evidence="8">
    <location>
        <begin position="7"/>
        <end position="28"/>
    </location>
</feature>
<dbReference type="GO" id="GO:0009734">
    <property type="term" value="P:auxin-activated signaling pathway"/>
    <property type="evidence" value="ECO:0007669"/>
    <property type="project" value="UniProtKB-UniRule"/>
</dbReference>
<feature type="transmembrane region" description="Helical" evidence="8">
    <location>
        <begin position="104"/>
        <end position="129"/>
    </location>
</feature>
<feature type="region of interest" description="Disordered" evidence="9">
    <location>
        <begin position="332"/>
        <end position="416"/>
    </location>
</feature>
<organism evidence="10 11">
    <name type="scientific">Hordeum vulgare subsp. vulgare</name>
    <name type="common">Domesticated barley</name>
    <dbReference type="NCBI Taxonomy" id="112509"/>
    <lineage>
        <taxon>Eukaryota</taxon>
        <taxon>Viridiplantae</taxon>
        <taxon>Streptophyta</taxon>
        <taxon>Embryophyta</taxon>
        <taxon>Tracheophyta</taxon>
        <taxon>Spermatophyta</taxon>
        <taxon>Magnoliopsida</taxon>
        <taxon>Liliopsida</taxon>
        <taxon>Poales</taxon>
        <taxon>Poaceae</taxon>
        <taxon>BOP clade</taxon>
        <taxon>Pooideae</taxon>
        <taxon>Triticodae</taxon>
        <taxon>Triticeae</taxon>
        <taxon>Hordeinae</taxon>
        <taxon>Hordeum</taxon>
    </lineage>
</organism>
<evidence type="ECO:0000256" key="5">
    <source>
        <dbReference type="ARBA" id="ARBA00022989"/>
    </source>
</evidence>
<dbReference type="GO" id="GO:0009926">
    <property type="term" value="P:auxin polar transport"/>
    <property type="evidence" value="ECO:0000318"/>
    <property type="project" value="GO_Central"/>
</dbReference>
<evidence type="ECO:0000256" key="2">
    <source>
        <dbReference type="ARBA" id="ARBA00009177"/>
    </source>
</evidence>
<name>A0A8I7B1E1_HORVV</name>
<feature type="transmembrane region" description="Helical" evidence="8">
    <location>
        <begin position="71"/>
        <end position="92"/>
    </location>
</feature>
<keyword evidence="7 8" id="KW-0927">Auxin signaling pathway</keyword>
<evidence type="ECO:0000256" key="1">
    <source>
        <dbReference type="ARBA" id="ARBA00004141"/>
    </source>
</evidence>
<dbReference type="AlphaFoldDB" id="A0A8I7B1E1"/>
<evidence type="ECO:0000256" key="7">
    <source>
        <dbReference type="ARBA" id="ARBA00023294"/>
    </source>
</evidence>
<dbReference type="PANTHER" id="PTHR31752:SF16">
    <property type="entry name" value="AUXIN EFFLUX CARRIER COMPONENT 3B-RELATED"/>
    <property type="match status" value="1"/>
</dbReference>
<dbReference type="EnsemblPlants" id="HORVU.MOREX.r3.1HG0073990.1">
    <property type="protein sequence ID" value="HORVU.MOREX.r3.1HG0073990.1"/>
    <property type="gene ID" value="HORVU.MOREX.r3.1HG0073990"/>
</dbReference>
<dbReference type="RefSeq" id="XP_044978641.1">
    <property type="nucleotide sequence ID" value="XM_045122706.1"/>
</dbReference>
<dbReference type="NCBIfam" id="TIGR00946">
    <property type="entry name" value="2a69"/>
    <property type="match status" value="1"/>
</dbReference>
<dbReference type="Gramene" id="HORVU.MOREX.r2.1HG0059860.1">
    <property type="protein sequence ID" value="HORVU.MOREX.r2.1HG0059860.1"/>
    <property type="gene ID" value="HORVU.MOREX.r2.1HG0059860"/>
</dbReference>
<dbReference type="GO" id="GO:0005783">
    <property type="term" value="C:endoplasmic reticulum"/>
    <property type="evidence" value="ECO:0000318"/>
    <property type="project" value="GO_Central"/>
</dbReference>
<evidence type="ECO:0000256" key="4">
    <source>
        <dbReference type="ARBA" id="ARBA00022692"/>
    </source>
</evidence>
<feature type="transmembrane region" description="Helical" evidence="8">
    <location>
        <begin position="40"/>
        <end position="59"/>
    </location>
</feature>
<dbReference type="InterPro" id="IPR051107">
    <property type="entry name" value="Auxin_Efflux_Carrier"/>
</dbReference>
<keyword evidence="11" id="KW-1185">Reference proteome</keyword>
<dbReference type="InterPro" id="IPR004776">
    <property type="entry name" value="Mem_transp_PIN-like"/>
</dbReference>
<dbReference type="Gramene" id="HORVU.MOREX.r3.1HG0073990.1">
    <property type="protein sequence ID" value="HORVU.MOREX.r3.1HG0073990.1"/>
    <property type="gene ID" value="HORVU.MOREX.r3.1HG0073990"/>
</dbReference>
<sequence>MISWHDLYTVLAAVVPLYVAMILAYGSVRWWGVITADQCAGINRFVAVFAVPLLSFKFISGSDLYAMDLRFAAADTLQKLIILAALAVWSRLPLPFPSGGGLDWSITLFSFATLPNTLIMGIPLLVGMYGRHAGDLMVQLIVLQCIIWYTLLLFLFEFRAARLLISGRFPAAAVADVAVDPDVTSLDSSHAEAQAHVAPDGSMRVVVRRSTASLSRRSLLNDTVAGMSSPPRASNLTGVEFYSVTSSRNHSSSFTHDDFSATTGGGGAAATLSPLRVSSRANLLSLHTSWQQTLMPSARYDEHAPRGRSAAVVAPVDDSMDNLHMYDWSSGASGASEGSGLPVFGNGAKDSGRRRATSDALSINSDSSRLNRPGTTDGERAKSEAAAQDSLERLEAGTEATEKEQDQTTKDGCEVGGPPASVMVRLILTMVWRRLIRNPNTYASVVGLVWSLIEFRYHVTMPTIVANSISILSNAGLGMAMFSLGLFMAMQPKLIACGNSIAASTMAVRFLLGPAVMAAASVAVGLRGTLLRIAIVQAALPQGIVPFVFAKEYNLHAAILCTGVIFGMLIALPIVMVYYIILGLL</sequence>
<dbReference type="GO" id="GO:0010329">
    <property type="term" value="F:auxin efflux transmembrane transporter activity"/>
    <property type="evidence" value="ECO:0000318"/>
    <property type="project" value="GO_Central"/>
</dbReference>
<feature type="transmembrane region" description="Helical" evidence="8">
    <location>
        <begin position="136"/>
        <end position="156"/>
    </location>
</feature>
<feature type="compositionally biased region" description="Polar residues" evidence="9">
    <location>
        <begin position="359"/>
        <end position="374"/>
    </location>
</feature>